<dbReference type="InterPro" id="IPR036852">
    <property type="entry name" value="Peptidase_S8/S53_dom_sf"/>
</dbReference>
<sequence length="581" mass="63902">MVWSNAMDCKEMILSEDTYDIITDFSASEFLGDDNNCYERIGEDFLILYLGNLGIRNPKIDFFPYHNMPKLYGLMQLSPSGETPPGAAPFDPADLIASGITQVQRPPLSLTGQGVILCFIDTGIDYQNPVFLDENGNSRVLAIWDQTVQTGAPPDGLKYGSEYRREDINLALRSEDPYSIVPSRDENGHGSILAGVAAGSVVRQGNPYIGAAPGADIVVVKLKECKQYLRSFYLVPEGVPAYQENDIMLGIKYAESFVRLFERPVVICLGLGTNQGDHAGNSSLSRYLSSLAVRRSRAAVVCGGNEGNASHHYHGRLSAQTPGEDSRNVEIRVSEGCIGFWLELWGALPDAFNLSIRTPGGENIPELRLGLQQSVTYSFIYEKSRVTIDSALVEENSGEELILVRIQDPTPGIWTFHVSASGSLYNGNFHMWLPITEFLSTPVYFLNPDPDMTLTEPSMAPEVLSISAYNAENNSFYAESGRGFGRTGQIRPDLSAPGVNISTIDGCRTGSSMAAAITAGAVAQFFQWSVIEGNNRLAESREIRSYFIRGAVRTQDLNYPNREWGYGRLNLEETFNALLRV</sequence>
<evidence type="ECO:0000256" key="3">
    <source>
        <dbReference type="ARBA" id="ARBA00022801"/>
    </source>
</evidence>
<dbReference type="PROSITE" id="PS51892">
    <property type="entry name" value="SUBTILASE"/>
    <property type="match status" value="1"/>
</dbReference>
<dbReference type="GO" id="GO:0005615">
    <property type="term" value="C:extracellular space"/>
    <property type="evidence" value="ECO:0007669"/>
    <property type="project" value="TreeGrafter"/>
</dbReference>
<dbReference type="EMBL" id="VUMU01000013">
    <property type="protein sequence ID" value="MST58662.1"/>
    <property type="molecule type" value="Genomic_DNA"/>
</dbReference>
<reference evidence="7 8" key="1">
    <citation type="submission" date="2019-08" db="EMBL/GenBank/DDBJ databases">
        <title>In-depth cultivation of the pig gut microbiome towards novel bacterial diversity and tailored functional studies.</title>
        <authorList>
            <person name="Wylensek D."/>
            <person name="Hitch T.C.A."/>
            <person name="Clavel T."/>
        </authorList>
    </citation>
    <scope>NUCLEOTIDE SEQUENCE [LARGE SCALE GENOMIC DNA]</scope>
    <source>
        <strain evidence="7 8">WCA3-601-WT-6H</strain>
    </source>
</reference>
<dbReference type="InterPro" id="IPR000209">
    <property type="entry name" value="Peptidase_S8/S53_dom"/>
</dbReference>
<organism evidence="7 8">
    <name type="scientific">Waltera intestinalis</name>
    <dbReference type="NCBI Taxonomy" id="2606635"/>
    <lineage>
        <taxon>Bacteria</taxon>
        <taxon>Bacillati</taxon>
        <taxon>Bacillota</taxon>
        <taxon>Clostridia</taxon>
        <taxon>Lachnospirales</taxon>
        <taxon>Lachnospiraceae</taxon>
        <taxon>Waltera</taxon>
    </lineage>
</organism>
<accession>A0A6L5YLY3</accession>
<dbReference type="CDD" id="cd07478">
    <property type="entry name" value="Peptidases_S8_CspA-like"/>
    <property type="match status" value="1"/>
</dbReference>
<feature type="domain" description="Peptidase S8/S53" evidence="6">
    <location>
        <begin position="112"/>
        <end position="313"/>
    </location>
</feature>
<comment type="similarity">
    <text evidence="1 5">Belongs to the peptidase S8 family.</text>
</comment>
<dbReference type="PIRSF" id="PIRSF037894">
    <property type="entry name" value="Subtilisin_rel_CspABC"/>
    <property type="match status" value="1"/>
</dbReference>
<evidence type="ECO:0000313" key="8">
    <source>
        <dbReference type="Proteomes" id="UP000476055"/>
    </source>
</evidence>
<feature type="active site" description="Charge relay system" evidence="5">
    <location>
        <position position="512"/>
    </location>
</feature>
<feature type="domain" description="Peptidase S8/S53" evidence="6">
    <location>
        <begin position="452"/>
        <end position="567"/>
    </location>
</feature>
<dbReference type="Pfam" id="PF00082">
    <property type="entry name" value="Peptidase_S8"/>
    <property type="match status" value="2"/>
</dbReference>
<dbReference type="PANTHER" id="PTHR43806:SF11">
    <property type="entry name" value="CEREVISIN-RELATED"/>
    <property type="match status" value="1"/>
</dbReference>
<gene>
    <name evidence="7" type="ORF">FYJ59_10520</name>
</gene>
<dbReference type="Gene3D" id="3.40.50.200">
    <property type="entry name" value="Peptidase S8/S53 domain"/>
    <property type="match status" value="1"/>
</dbReference>
<dbReference type="PRINTS" id="PR00723">
    <property type="entry name" value="SUBTILISIN"/>
</dbReference>
<proteinExistence type="inferred from homology"/>
<dbReference type="InterPro" id="IPR034045">
    <property type="entry name" value="Pep_S8_CspA-like"/>
</dbReference>
<dbReference type="GO" id="GO:0006508">
    <property type="term" value="P:proteolysis"/>
    <property type="evidence" value="ECO:0007669"/>
    <property type="project" value="UniProtKB-KW"/>
</dbReference>
<evidence type="ECO:0000259" key="6">
    <source>
        <dbReference type="Pfam" id="PF00082"/>
    </source>
</evidence>
<dbReference type="InterPro" id="IPR050131">
    <property type="entry name" value="Peptidase_S8_subtilisin-like"/>
</dbReference>
<feature type="active site" description="Charge relay system" evidence="5">
    <location>
        <position position="121"/>
    </location>
</feature>
<dbReference type="Proteomes" id="UP000476055">
    <property type="component" value="Unassembled WGS sequence"/>
</dbReference>
<evidence type="ECO:0000256" key="5">
    <source>
        <dbReference type="PROSITE-ProRule" id="PRU01240"/>
    </source>
</evidence>
<protein>
    <submittedName>
        <fullName evidence="7">S8 family peptidase</fullName>
    </submittedName>
</protein>
<evidence type="ECO:0000256" key="4">
    <source>
        <dbReference type="ARBA" id="ARBA00022825"/>
    </source>
</evidence>
<comment type="caution">
    <text evidence="7">The sequence shown here is derived from an EMBL/GenBank/DDBJ whole genome shotgun (WGS) entry which is preliminary data.</text>
</comment>
<dbReference type="GO" id="GO:0004252">
    <property type="term" value="F:serine-type endopeptidase activity"/>
    <property type="evidence" value="ECO:0007669"/>
    <property type="project" value="UniProtKB-UniRule"/>
</dbReference>
<evidence type="ECO:0000313" key="7">
    <source>
        <dbReference type="EMBL" id="MST58662.1"/>
    </source>
</evidence>
<dbReference type="SUPFAM" id="SSF52743">
    <property type="entry name" value="Subtilisin-like"/>
    <property type="match status" value="1"/>
</dbReference>
<dbReference type="InterPro" id="IPR017310">
    <property type="entry name" value="Pept_S8A_subtilisin_clostridia"/>
</dbReference>
<keyword evidence="2 5" id="KW-0645">Protease</keyword>
<dbReference type="AlphaFoldDB" id="A0A6L5YLY3"/>
<name>A0A6L5YLY3_9FIRM</name>
<keyword evidence="3 5" id="KW-0378">Hydrolase</keyword>
<dbReference type="InterPro" id="IPR015500">
    <property type="entry name" value="Peptidase_S8_subtilisin-rel"/>
</dbReference>
<keyword evidence="4 5" id="KW-0720">Serine protease</keyword>
<keyword evidence="8" id="KW-1185">Reference proteome</keyword>
<dbReference type="Gene3D" id="2.60.120.1290">
    <property type="match status" value="1"/>
</dbReference>
<evidence type="ECO:0000256" key="1">
    <source>
        <dbReference type="ARBA" id="ARBA00011073"/>
    </source>
</evidence>
<dbReference type="PANTHER" id="PTHR43806">
    <property type="entry name" value="PEPTIDASE S8"/>
    <property type="match status" value="1"/>
</dbReference>
<evidence type="ECO:0000256" key="2">
    <source>
        <dbReference type="ARBA" id="ARBA00022670"/>
    </source>
</evidence>
<feature type="active site" description="Charge relay system" evidence="5">
    <location>
        <position position="189"/>
    </location>
</feature>